<protein>
    <submittedName>
        <fullName evidence="1">Uncharacterized protein</fullName>
    </submittedName>
</protein>
<name>A0ACC3NQ55_9PEZI</name>
<evidence type="ECO:0000313" key="2">
    <source>
        <dbReference type="Proteomes" id="UP001281147"/>
    </source>
</evidence>
<evidence type="ECO:0000313" key="1">
    <source>
        <dbReference type="EMBL" id="KAK3720907.1"/>
    </source>
</evidence>
<reference evidence="1" key="1">
    <citation type="submission" date="2023-07" db="EMBL/GenBank/DDBJ databases">
        <title>Black Yeasts Isolated from many extreme environments.</title>
        <authorList>
            <person name="Coleine C."/>
            <person name="Stajich J.E."/>
            <person name="Selbmann L."/>
        </authorList>
    </citation>
    <scope>NUCLEOTIDE SEQUENCE</scope>
    <source>
        <strain evidence="1">CCFEE 5714</strain>
    </source>
</reference>
<dbReference type="EMBL" id="JAUTXU010000020">
    <property type="protein sequence ID" value="KAK3720907.1"/>
    <property type="molecule type" value="Genomic_DNA"/>
</dbReference>
<gene>
    <name evidence="1" type="ORF">LTR37_003570</name>
</gene>
<accession>A0ACC3NQ55</accession>
<dbReference type="Proteomes" id="UP001281147">
    <property type="component" value="Unassembled WGS sequence"/>
</dbReference>
<sequence length="185" mass="21009">MQDCRAQQRPQIARQTDEHDGYSNTTDVMNANGENAVRCYLLELPAELRIHIYELALKQPDIIVRTALRDKTTVELSNKHPLALTKTCKQIREECGDLFSQLNEVTLHMPRMSWLLNEVSDFDDNMAERHPDTPASFAAVDNCFAKVVFVDGVKEEADRLHALSKDGFAKRAVRALQKRDIAASR</sequence>
<comment type="caution">
    <text evidence="1">The sequence shown here is derived from an EMBL/GenBank/DDBJ whole genome shotgun (WGS) entry which is preliminary data.</text>
</comment>
<organism evidence="1 2">
    <name type="scientific">Vermiconidia calcicola</name>
    <dbReference type="NCBI Taxonomy" id="1690605"/>
    <lineage>
        <taxon>Eukaryota</taxon>
        <taxon>Fungi</taxon>
        <taxon>Dikarya</taxon>
        <taxon>Ascomycota</taxon>
        <taxon>Pezizomycotina</taxon>
        <taxon>Dothideomycetes</taxon>
        <taxon>Dothideomycetidae</taxon>
        <taxon>Mycosphaerellales</taxon>
        <taxon>Extremaceae</taxon>
        <taxon>Vermiconidia</taxon>
    </lineage>
</organism>
<keyword evidence="2" id="KW-1185">Reference proteome</keyword>
<proteinExistence type="predicted"/>